<dbReference type="GO" id="GO:0019098">
    <property type="term" value="P:reproductive behavior"/>
    <property type="evidence" value="ECO:0007669"/>
    <property type="project" value="UniProtKB-ARBA"/>
</dbReference>
<dbReference type="PANTHER" id="PTHR12241">
    <property type="entry name" value="TUBULIN POLYGLUTAMYLASE"/>
    <property type="match status" value="1"/>
</dbReference>
<evidence type="ECO:0008006" key="7">
    <source>
        <dbReference type="Google" id="ProtNLM"/>
    </source>
</evidence>
<keyword evidence="2" id="KW-0436">Ligase</keyword>
<dbReference type="EMBL" id="AZBU02000004">
    <property type="protein sequence ID" value="TKR81232.1"/>
    <property type="molecule type" value="Genomic_DNA"/>
</dbReference>
<dbReference type="GO" id="GO:0070740">
    <property type="term" value="F:tubulin-glutamic acid ligase activity"/>
    <property type="evidence" value="ECO:0007669"/>
    <property type="project" value="TreeGrafter"/>
</dbReference>
<dbReference type="PANTHER" id="PTHR12241:SF154">
    <property type="entry name" value="TUBULIN POLYGLUTAMYLASE TTLL11"/>
    <property type="match status" value="1"/>
</dbReference>
<dbReference type="InterPro" id="IPR004344">
    <property type="entry name" value="TTL/TTLL_fam"/>
</dbReference>
<dbReference type="GO" id="GO:0036064">
    <property type="term" value="C:ciliary basal body"/>
    <property type="evidence" value="ECO:0007669"/>
    <property type="project" value="TreeGrafter"/>
</dbReference>
<evidence type="ECO:0000256" key="4">
    <source>
        <dbReference type="ARBA" id="ARBA00022840"/>
    </source>
</evidence>
<dbReference type="GO" id="GO:0015631">
    <property type="term" value="F:tubulin binding"/>
    <property type="evidence" value="ECO:0007669"/>
    <property type="project" value="TreeGrafter"/>
</dbReference>
<accession>A0A4U5NEZ1</accession>
<evidence type="ECO:0000256" key="1">
    <source>
        <dbReference type="ARBA" id="ARBA00006820"/>
    </source>
</evidence>
<feature type="region of interest" description="Disordered" evidence="5">
    <location>
        <begin position="479"/>
        <end position="498"/>
    </location>
</feature>
<name>A0A4U5NEZ1_STECR</name>
<feature type="compositionally biased region" description="Polar residues" evidence="5">
    <location>
        <begin position="479"/>
        <end position="495"/>
    </location>
</feature>
<dbReference type="STRING" id="34508.A0A4U5NEZ1"/>
<dbReference type="OrthoDB" id="202825at2759"/>
<reference evidence="6" key="1">
    <citation type="submission" date="2013-11" db="EMBL/GenBank/DDBJ databases">
        <authorList>
            <person name="Sternberg P."/>
            <person name="Dillman A."/>
            <person name="Macchietto M."/>
        </authorList>
    </citation>
    <scope>NUCLEOTIDE SEQUENCE</scope>
    <source>
        <strain evidence="6">ALL</strain>
    </source>
</reference>
<evidence type="ECO:0000256" key="3">
    <source>
        <dbReference type="ARBA" id="ARBA00022741"/>
    </source>
</evidence>
<protein>
    <recommendedName>
        <fullName evidence="7">Tubulin-tyrosine ligase family protein</fullName>
    </recommendedName>
</protein>
<dbReference type="Gene3D" id="3.30.470.20">
    <property type="entry name" value="ATP-grasp fold, B domain"/>
    <property type="match status" value="1"/>
</dbReference>
<dbReference type="PROSITE" id="PS51221">
    <property type="entry name" value="TTL"/>
    <property type="match status" value="1"/>
</dbReference>
<comment type="caution">
    <text evidence="6">The sequence shown here is derived from an EMBL/GenBank/DDBJ whole genome shotgun (WGS) entry which is preliminary data.</text>
</comment>
<dbReference type="AlphaFoldDB" id="A0A4U5NEZ1"/>
<organism evidence="6">
    <name type="scientific">Steinernema carpocapsae</name>
    <name type="common">Entomopathogenic nematode</name>
    <dbReference type="NCBI Taxonomy" id="34508"/>
    <lineage>
        <taxon>Eukaryota</taxon>
        <taxon>Metazoa</taxon>
        <taxon>Ecdysozoa</taxon>
        <taxon>Nematoda</taxon>
        <taxon>Chromadorea</taxon>
        <taxon>Rhabditida</taxon>
        <taxon>Tylenchina</taxon>
        <taxon>Panagrolaimomorpha</taxon>
        <taxon>Strongyloidoidea</taxon>
        <taxon>Steinernematidae</taxon>
        <taxon>Steinernema</taxon>
    </lineage>
</organism>
<comment type="similarity">
    <text evidence="1">Belongs to the tubulin--tyrosine ligase family.</text>
</comment>
<reference evidence="6" key="3">
    <citation type="journal article" date="2019" name="G3 (Bethesda)">
        <title>Hybrid Assembly of the Genome of the Entomopathogenic Nematode Steinernema carpocapsae Identifies the X-Chromosome.</title>
        <authorList>
            <person name="Serra L."/>
            <person name="Macchietto M."/>
            <person name="Macias-Munoz A."/>
            <person name="McGill C.J."/>
            <person name="Rodriguez I.M."/>
            <person name="Rodriguez B."/>
            <person name="Murad R."/>
            <person name="Mortazavi A."/>
        </authorList>
    </citation>
    <scope>NUCLEOTIDE SEQUENCE</scope>
    <source>
        <strain evidence="6">ALL</strain>
    </source>
</reference>
<reference evidence="6" key="2">
    <citation type="journal article" date="2015" name="Genome Biol.">
        <title>Comparative genomics of Steinernema reveals deeply conserved gene regulatory networks.</title>
        <authorList>
            <person name="Dillman A.R."/>
            <person name="Macchietto M."/>
            <person name="Porter C.F."/>
            <person name="Rogers A."/>
            <person name="Williams B."/>
            <person name="Antoshechkin I."/>
            <person name="Lee M.M."/>
            <person name="Goodwin Z."/>
            <person name="Lu X."/>
            <person name="Lewis E.E."/>
            <person name="Goodrich-Blair H."/>
            <person name="Stock S.P."/>
            <person name="Adams B.J."/>
            <person name="Sternberg P.W."/>
            <person name="Mortazavi A."/>
        </authorList>
    </citation>
    <scope>NUCLEOTIDE SEQUENCE [LARGE SCALE GENOMIC DNA]</scope>
    <source>
        <strain evidence="6">ALL</strain>
    </source>
</reference>
<dbReference type="Pfam" id="PF03133">
    <property type="entry name" value="TTL"/>
    <property type="match status" value="1"/>
</dbReference>
<sequence>MGCLVSKCAVVPAAAPFPGHAPLGAADDPSKMLGASSTAEVTSCNDSASVSISLRDPKSPSNDVPLAPSRMRFLETPSLQSVPVHSYDVSIDTSRAKSNVKVVSMCARRLNMQEFPSGSNDKPCDIYWHNIVYQDLKNIVTSSTSRVNKFPSKRKHFRTAEGFLFAGMTELSKKIALTRALQSMQRLFPNEYQFYPKSWFIPEQLSSFDRYCASTVNSSKKPWFIVKPDDGAQGTGIYLINKPEDLVDTSERQLIQEYVADPFLLSDGLKFDFRVYAVIKSINPLSIYVAREGMARFCTEKYAAPTTSNFENLYSHLTNYSLNKGHNSYVHTNSLKDQMKGSKRLLSTVFYQMDAKGVRTRRLWHDIKLIIIKTIIAMIPEIMINYEHFFHDAPGPQCFQIMGFDILVTSSGEPILLEVNSAPSLTIEHVIPTGDPDDDEEHLPVRSIVDEVIKVPLVKDCLLLVMDLLDEEYSVRASPDSTASSKRSQDDSGVQRTRRPHLSEIFPGRYGHISSHLLVLDRAVYIFLQFVNLKNSTTVTISGCRSFLKKCNLTGVISTESLEKHFAQISSFFAGTSDNYQAGLPFHGFLQLLFVISDLKYPLVDHPPTRLQNLLMACDLCLRRYGVRSSRLRRTEVETDENQNSTKIYLLPNRMRGARRNPAQIRSRSEAPPILQQRQNTMQAPARPVKKPSPTRFPPV</sequence>
<dbReference type="SUPFAM" id="SSF56059">
    <property type="entry name" value="Glutathione synthetase ATP-binding domain-like"/>
    <property type="match status" value="1"/>
</dbReference>
<evidence type="ECO:0000256" key="2">
    <source>
        <dbReference type="ARBA" id="ARBA00022598"/>
    </source>
</evidence>
<keyword evidence="3" id="KW-0547">Nucleotide-binding</keyword>
<proteinExistence type="inferred from homology"/>
<keyword evidence="4" id="KW-0067">ATP-binding</keyword>
<gene>
    <name evidence="6" type="ORF">L596_015139</name>
</gene>
<dbReference type="GO" id="GO:0000226">
    <property type="term" value="P:microtubule cytoskeleton organization"/>
    <property type="evidence" value="ECO:0007669"/>
    <property type="project" value="TreeGrafter"/>
</dbReference>
<evidence type="ECO:0000313" key="6">
    <source>
        <dbReference type="EMBL" id="TKR81232.1"/>
    </source>
</evidence>
<feature type="region of interest" description="Disordered" evidence="5">
    <location>
        <begin position="659"/>
        <end position="700"/>
    </location>
</feature>
<evidence type="ECO:0000256" key="5">
    <source>
        <dbReference type="SAM" id="MobiDB-lite"/>
    </source>
</evidence>
<dbReference type="GO" id="GO:0005524">
    <property type="term" value="F:ATP binding"/>
    <property type="evidence" value="ECO:0007669"/>
    <property type="project" value="UniProtKB-KW"/>
</dbReference>